<reference evidence="2" key="1">
    <citation type="journal article" date="2021" name="Genome Biol. Evol.">
        <title>The assembled and annotated genome of the fairy-ring fungus Marasmius oreades.</title>
        <authorList>
            <person name="Hiltunen M."/>
            <person name="Ament-Velasquez S.L."/>
            <person name="Johannesson H."/>
        </authorList>
    </citation>
    <scope>NUCLEOTIDE SEQUENCE</scope>
    <source>
        <strain evidence="2">03SP1</strain>
    </source>
</reference>
<accession>A0A9P7UUN4</accession>
<keyword evidence="1" id="KW-0472">Membrane</keyword>
<keyword evidence="1" id="KW-1133">Transmembrane helix</keyword>
<dbReference type="EMBL" id="CM032185">
    <property type="protein sequence ID" value="KAG7092449.1"/>
    <property type="molecule type" value="Genomic_DNA"/>
</dbReference>
<keyword evidence="3" id="KW-1185">Reference proteome</keyword>
<dbReference type="RefSeq" id="XP_043008919.1">
    <property type="nucleotide sequence ID" value="XM_043153635.1"/>
</dbReference>
<feature type="transmembrane region" description="Helical" evidence="1">
    <location>
        <begin position="51"/>
        <end position="72"/>
    </location>
</feature>
<comment type="caution">
    <text evidence="2">The sequence shown here is derived from an EMBL/GenBank/DDBJ whole genome shotgun (WGS) entry which is preliminary data.</text>
</comment>
<evidence type="ECO:0000256" key="1">
    <source>
        <dbReference type="SAM" id="Phobius"/>
    </source>
</evidence>
<name>A0A9P7UUN4_9AGAR</name>
<sequence length="463" mass="51394">MWRTLFRRRAVLLRRSADDAPYPQTHSVQQGFAQHPIFVLNVAKRFVKFSFIGLALLGSTTAVAFEATHAWVENVELKKKEKEDAEVSAWEWDVDAEKWNGDDQKGGTDPGLGIRGRHCVRGAWMALNWGVGESTAVIGSDVSGDGLLGPRGLVIIDPRLVRAEDGLRTAIEIAEERSRELQAWTLPRLRSLHASVLERMGASSSLVAKVEYERAWDCQPEFTNESARLAMKLGDLCFRLGENDSAMAWWAKAVGSDQPLHSPASMPPSPSAQRTLLSILTSCSALYARSAKFKEGRALDEAAFNLVRSVRHPENMSSVSPAHALHALTLLHRSSVFCIHRAEVSHALKEKRPVSIQWLSTAAQSSERVARALAINSSPFTDIPVLKRPATSLLRDARRTATEAWNLLGILHEDVNNQQALQCYKNAVQWASKLDTFGEPAEDTLAADWHIVWGNYTRLCARH</sequence>
<dbReference type="OrthoDB" id="2524554at2759"/>
<gene>
    <name evidence="2" type="ORF">E1B28_008803</name>
</gene>
<dbReference type="AlphaFoldDB" id="A0A9P7UUN4"/>
<keyword evidence="1" id="KW-0812">Transmembrane</keyword>
<evidence type="ECO:0000313" key="3">
    <source>
        <dbReference type="Proteomes" id="UP001049176"/>
    </source>
</evidence>
<organism evidence="2 3">
    <name type="scientific">Marasmius oreades</name>
    <name type="common">fairy-ring Marasmius</name>
    <dbReference type="NCBI Taxonomy" id="181124"/>
    <lineage>
        <taxon>Eukaryota</taxon>
        <taxon>Fungi</taxon>
        <taxon>Dikarya</taxon>
        <taxon>Basidiomycota</taxon>
        <taxon>Agaricomycotina</taxon>
        <taxon>Agaricomycetes</taxon>
        <taxon>Agaricomycetidae</taxon>
        <taxon>Agaricales</taxon>
        <taxon>Marasmiineae</taxon>
        <taxon>Marasmiaceae</taxon>
        <taxon>Marasmius</taxon>
    </lineage>
</organism>
<proteinExistence type="predicted"/>
<dbReference type="Gene3D" id="1.25.40.10">
    <property type="entry name" value="Tetratricopeptide repeat domain"/>
    <property type="match status" value="1"/>
</dbReference>
<evidence type="ECO:0000313" key="2">
    <source>
        <dbReference type="EMBL" id="KAG7092449.1"/>
    </source>
</evidence>
<protein>
    <submittedName>
        <fullName evidence="2">Uncharacterized protein</fullName>
    </submittedName>
</protein>
<dbReference type="KEGG" id="more:E1B28_008803"/>
<dbReference type="InterPro" id="IPR011990">
    <property type="entry name" value="TPR-like_helical_dom_sf"/>
</dbReference>
<dbReference type="Proteomes" id="UP001049176">
    <property type="component" value="Chromosome 5"/>
</dbReference>
<dbReference type="GeneID" id="66077879"/>